<evidence type="ECO:0008006" key="4">
    <source>
        <dbReference type="Google" id="ProtNLM"/>
    </source>
</evidence>
<keyword evidence="3" id="KW-1185">Reference proteome</keyword>
<dbReference type="RefSeq" id="WP_192509841.1">
    <property type="nucleotide sequence ID" value="NZ_AQGV01000015.1"/>
</dbReference>
<sequence length="373" mass="42275">MSFLHSRVLIGALLFFAFLVMLVTSILLFTQRHDAAISVMHTMIGVVMSGTIVWHTIKNRRILLSYLNPLKKHNGAYSLSFFLAISLVTYLSMAPYFSLSPAAMVYRFGQSLKAADKAEHGKEVIFEEYNAAIPKAQGQTVTVEFKKGPYFMWPQYALWIETLEGEFVQPLYVTRSIATNNFTNKVTKVDAEQVFDSHLMIGESPLALTALEGGEDPQTKNTRMRPESLPVFLHKLGKQASNGYFLPTDNALQVDGYSGATMMNNFIYHTQMRDRLVGQYRVRLEINHSFDYNSYYRSDRFPDDKVYSGDGYSAQPSVVYETVIDFSQPQQLQKMTIVGRGHHSGKDGILYRDLENLTTALELVDRVLISHSL</sequence>
<feature type="transmembrane region" description="Helical" evidence="1">
    <location>
        <begin position="75"/>
        <end position="97"/>
    </location>
</feature>
<dbReference type="Proteomes" id="UP000615755">
    <property type="component" value="Unassembled WGS sequence"/>
</dbReference>
<feature type="transmembrane region" description="Helical" evidence="1">
    <location>
        <begin position="7"/>
        <end position="29"/>
    </location>
</feature>
<proteinExistence type="predicted"/>
<organism evidence="2 3">
    <name type="scientific">Pseudoalteromonas aurantia 208</name>
    <dbReference type="NCBI Taxonomy" id="1314867"/>
    <lineage>
        <taxon>Bacteria</taxon>
        <taxon>Pseudomonadati</taxon>
        <taxon>Pseudomonadota</taxon>
        <taxon>Gammaproteobacteria</taxon>
        <taxon>Alteromonadales</taxon>
        <taxon>Pseudoalteromonadaceae</taxon>
        <taxon>Pseudoalteromonas</taxon>
    </lineage>
</organism>
<name>A0ABR9EII1_9GAMM</name>
<comment type="caution">
    <text evidence="2">The sequence shown here is derived from an EMBL/GenBank/DDBJ whole genome shotgun (WGS) entry which is preliminary data.</text>
</comment>
<accession>A0ABR9EII1</accession>
<evidence type="ECO:0000313" key="3">
    <source>
        <dbReference type="Proteomes" id="UP000615755"/>
    </source>
</evidence>
<keyword evidence="1" id="KW-0812">Transmembrane</keyword>
<evidence type="ECO:0000256" key="1">
    <source>
        <dbReference type="SAM" id="Phobius"/>
    </source>
</evidence>
<reference evidence="2 3" key="1">
    <citation type="submission" date="2015-03" db="EMBL/GenBank/DDBJ databases">
        <title>Genome sequence of Pseudoalteromonas aurantia.</title>
        <authorList>
            <person name="Xie B.-B."/>
            <person name="Rong J.-C."/>
            <person name="Qin Q.-L."/>
            <person name="Zhang Y.-Z."/>
        </authorList>
    </citation>
    <scope>NUCLEOTIDE SEQUENCE [LARGE SCALE GENOMIC DNA]</scope>
    <source>
        <strain evidence="2 3">208</strain>
    </source>
</reference>
<keyword evidence="1" id="KW-0472">Membrane</keyword>
<feature type="transmembrane region" description="Helical" evidence="1">
    <location>
        <begin position="35"/>
        <end position="54"/>
    </location>
</feature>
<dbReference type="EMBL" id="AQGV01000015">
    <property type="protein sequence ID" value="MBE0370793.1"/>
    <property type="molecule type" value="Genomic_DNA"/>
</dbReference>
<keyword evidence="1" id="KW-1133">Transmembrane helix</keyword>
<evidence type="ECO:0000313" key="2">
    <source>
        <dbReference type="EMBL" id="MBE0370793.1"/>
    </source>
</evidence>
<protein>
    <recommendedName>
        <fullName evidence="4">DUF4405 domain-containing protein</fullName>
    </recommendedName>
</protein>
<gene>
    <name evidence="2" type="ORF">PAUR_b0894</name>
</gene>